<gene>
    <name evidence="2" type="ORF">LZ495_10480</name>
</gene>
<protein>
    <submittedName>
        <fullName evidence="2">GDSL-type esterase/lipase family protein</fullName>
    </submittedName>
</protein>
<reference evidence="2" key="1">
    <citation type="submission" date="2022-01" db="EMBL/GenBank/DDBJ databases">
        <title>Genome-Based Taxonomic Classification of the Phylum Actinobacteria.</title>
        <authorList>
            <person name="Gao Y."/>
        </authorList>
    </citation>
    <scope>NUCLEOTIDE SEQUENCE</scope>
    <source>
        <strain evidence="2">KLBMP 8922</strain>
    </source>
</reference>
<organism evidence="2 3">
    <name type="scientific">Yinghuangia soli</name>
    <dbReference type="NCBI Taxonomy" id="2908204"/>
    <lineage>
        <taxon>Bacteria</taxon>
        <taxon>Bacillati</taxon>
        <taxon>Actinomycetota</taxon>
        <taxon>Actinomycetes</taxon>
        <taxon>Kitasatosporales</taxon>
        <taxon>Streptomycetaceae</taxon>
        <taxon>Yinghuangia</taxon>
    </lineage>
</organism>
<dbReference type="Proteomes" id="UP001165378">
    <property type="component" value="Unassembled WGS sequence"/>
</dbReference>
<dbReference type="PANTHER" id="PTHR30383">
    <property type="entry name" value="THIOESTERASE 1/PROTEASE 1/LYSOPHOSPHOLIPASE L1"/>
    <property type="match status" value="1"/>
</dbReference>
<dbReference type="SUPFAM" id="SSF52266">
    <property type="entry name" value="SGNH hydrolase"/>
    <property type="match status" value="1"/>
</dbReference>
<dbReference type="Pfam" id="PF13472">
    <property type="entry name" value="Lipase_GDSL_2"/>
    <property type="match status" value="1"/>
</dbReference>
<evidence type="ECO:0000259" key="1">
    <source>
        <dbReference type="Pfam" id="PF13472"/>
    </source>
</evidence>
<name>A0AA41Q062_9ACTN</name>
<proteinExistence type="predicted"/>
<dbReference type="Gene3D" id="3.40.50.1110">
    <property type="entry name" value="SGNH hydrolase"/>
    <property type="match status" value="1"/>
</dbReference>
<feature type="domain" description="SGNH hydrolase-type esterase" evidence="1">
    <location>
        <begin position="15"/>
        <end position="193"/>
    </location>
</feature>
<comment type="caution">
    <text evidence="2">The sequence shown here is derived from an EMBL/GenBank/DDBJ whole genome shotgun (WGS) entry which is preliminary data.</text>
</comment>
<dbReference type="GO" id="GO:0004622">
    <property type="term" value="F:phosphatidylcholine lysophospholipase activity"/>
    <property type="evidence" value="ECO:0007669"/>
    <property type="project" value="TreeGrafter"/>
</dbReference>
<dbReference type="PANTHER" id="PTHR30383:SF5">
    <property type="entry name" value="SGNH HYDROLASE-TYPE ESTERASE DOMAIN-CONTAINING PROTEIN"/>
    <property type="match status" value="1"/>
</dbReference>
<dbReference type="AlphaFoldDB" id="A0AA41Q062"/>
<dbReference type="RefSeq" id="WP_235051796.1">
    <property type="nucleotide sequence ID" value="NZ_JAKFHA010000004.1"/>
</dbReference>
<keyword evidence="3" id="KW-1185">Reference proteome</keyword>
<dbReference type="InterPro" id="IPR051532">
    <property type="entry name" value="Ester_Hydrolysis_Enzymes"/>
</dbReference>
<sequence>MNPDAPAWPDLRICFLGDSYTQGVGDREGRGWVGRLAEKAWDRGRPVTGYGLGVRRQTSSDILGRWSAEAAPRLAEGEAHGVVVAFGLNDTAHVDGRPRVPQDETVRNLETLLAEAAGRGWPVLVIGIPPMPAPRRPDGTAYATALEAAFAKTCAAHGVPFVPVYDRLVDRPEWWASIEAFGDGAHPDEAGYRMLADIVADGGWWPWLDAVAARA</sequence>
<dbReference type="InterPro" id="IPR013830">
    <property type="entry name" value="SGNH_hydro"/>
</dbReference>
<dbReference type="InterPro" id="IPR036514">
    <property type="entry name" value="SGNH_hydro_sf"/>
</dbReference>
<dbReference type="EMBL" id="JAKFHA010000004">
    <property type="protein sequence ID" value="MCF2527637.1"/>
    <property type="molecule type" value="Genomic_DNA"/>
</dbReference>
<evidence type="ECO:0000313" key="2">
    <source>
        <dbReference type="EMBL" id="MCF2527637.1"/>
    </source>
</evidence>
<evidence type="ECO:0000313" key="3">
    <source>
        <dbReference type="Proteomes" id="UP001165378"/>
    </source>
</evidence>
<accession>A0AA41Q062</accession>